<dbReference type="OrthoDB" id="19928at2759"/>
<accession>A0A553QQS6</accession>
<keyword evidence="2" id="KW-1185">Reference proteome</keyword>
<gene>
    <name evidence="1" type="ORF">DNTS_028661</name>
</gene>
<dbReference type="AlphaFoldDB" id="A0A553QQS6"/>
<evidence type="ECO:0000313" key="2">
    <source>
        <dbReference type="Proteomes" id="UP000316079"/>
    </source>
</evidence>
<evidence type="ECO:0000313" key="1">
    <source>
        <dbReference type="EMBL" id="TRY92305.1"/>
    </source>
</evidence>
<reference evidence="1 2" key="1">
    <citation type="journal article" date="2019" name="Sci. Data">
        <title>Hybrid genome assembly and annotation of Danionella translucida.</title>
        <authorList>
            <person name="Kadobianskyi M."/>
            <person name="Schulze L."/>
            <person name="Schuelke M."/>
            <person name="Judkewitz B."/>
        </authorList>
    </citation>
    <scope>NUCLEOTIDE SEQUENCE [LARGE SCALE GENOMIC DNA]</scope>
    <source>
        <strain evidence="1 2">Bolton</strain>
    </source>
</reference>
<name>A0A553QQS6_9TELE</name>
<organism evidence="1 2">
    <name type="scientific">Danionella cerebrum</name>
    <dbReference type="NCBI Taxonomy" id="2873325"/>
    <lineage>
        <taxon>Eukaryota</taxon>
        <taxon>Metazoa</taxon>
        <taxon>Chordata</taxon>
        <taxon>Craniata</taxon>
        <taxon>Vertebrata</taxon>
        <taxon>Euteleostomi</taxon>
        <taxon>Actinopterygii</taxon>
        <taxon>Neopterygii</taxon>
        <taxon>Teleostei</taxon>
        <taxon>Ostariophysi</taxon>
        <taxon>Cypriniformes</taxon>
        <taxon>Danionidae</taxon>
        <taxon>Danioninae</taxon>
        <taxon>Danionella</taxon>
    </lineage>
</organism>
<dbReference type="Proteomes" id="UP000316079">
    <property type="component" value="Unassembled WGS sequence"/>
</dbReference>
<comment type="caution">
    <text evidence="1">The sequence shown here is derived from an EMBL/GenBank/DDBJ whole genome shotgun (WGS) entry which is preliminary data.</text>
</comment>
<proteinExistence type="predicted"/>
<dbReference type="EMBL" id="SRMA01025636">
    <property type="protein sequence ID" value="TRY92305.1"/>
    <property type="molecule type" value="Genomic_DNA"/>
</dbReference>
<protein>
    <submittedName>
        <fullName evidence="1">Uncharacterized protein</fullName>
    </submittedName>
</protein>
<sequence length="123" mass="13591">MKTLNVVVVPSPIEVVIVAFSDYFTASVRLTDQQDAASKTRPVFPSLDRIRRPMVLTSSSLGWVKKGVGPSYQGSYNPPLPPSYIREEKVPKCQHELLQSPPSLTFRATVGREEIHVVLLVSG</sequence>